<sequence length="205" mass="22393">MDPFADKHFQLMESYHYQPSDSCPPLATSHWVAEGEPTSSLGFITKERRRGGKRGGGVKLSTDPQSVAARERRHRISDRFKILKSLVPGGSKMDTVSMLEEAINYVKFLKAQIWLHQAALMLHPDDCSSLLSLSSPALSANASAVGTATLNAGVDASCSTPCVMLPIDQMSSFSTAPPQQSFSAFPYCSFQEGEDEMLHQGSFIY</sequence>
<dbReference type="Proteomes" id="UP000290560">
    <property type="component" value="Unassembled WGS sequence"/>
</dbReference>
<dbReference type="AlphaFoldDB" id="A0A427A0P2"/>
<evidence type="ECO:0000256" key="4">
    <source>
        <dbReference type="ARBA" id="ARBA00023163"/>
    </source>
</evidence>
<comment type="similarity">
    <text evidence="2">Belongs to the bHLH protein family.</text>
</comment>
<dbReference type="PANTHER" id="PTHR45914">
    <property type="entry name" value="TRANSCRIPTION FACTOR HEC3-RELATED"/>
    <property type="match status" value="1"/>
</dbReference>
<reference evidence="7" key="3">
    <citation type="submission" date="2018-09" db="EMBL/GenBank/DDBJ databases">
        <authorList>
            <person name="Harrison J."/>
            <person name="Moore K.A."/>
            <person name="Paszkiewicz K."/>
            <person name="Jones T."/>
            <person name="Grant M."/>
            <person name="Ambacheew D."/>
            <person name="Muzemil S."/>
            <person name="Studholme D."/>
        </authorList>
    </citation>
    <scope>NUCLEOTIDE SEQUENCE</scope>
</reference>
<feature type="domain" description="BHLH" evidence="6">
    <location>
        <begin position="60"/>
        <end position="109"/>
    </location>
</feature>
<name>A0A427A0P2_ENSVE</name>
<evidence type="ECO:0000256" key="1">
    <source>
        <dbReference type="ARBA" id="ARBA00004123"/>
    </source>
</evidence>
<comment type="subcellular location">
    <subcellularLocation>
        <location evidence="1">Nucleus</location>
    </subcellularLocation>
</comment>
<dbReference type="PANTHER" id="PTHR45914:SF2">
    <property type="entry name" value="TRANSCRIPTION FACTOR BHLH140-LIKE PROTEIN"/>
    <property type="match status" value="1"/>
</dbReference>
<dbReference type="CDD" id="cd11454">
    <property type="entry name" value="bHLH_AtIND_like"/>
    <property type="match status" value="1"/>
</dbReference>
<evidence type="ECO:0000313" key="7">
    <source>
        <dbReference type="EMBL" id="RRT69741.1"/>
    </source>
</evidence>
<evidence type="ECO:0000256" key="5">
    <source>
        <dbReference type="ARBA" id="ARBA00023242"/>
    </source>
</evidence>
<reference evidence="8" key="2">
    <citation type="journal article" date="2018" name="Data Brief">
        <title>Genome sequence data from 17 accessions of Ensete ventricosum, a staple food crop for millions in Ethiopia.</title>
        <authorList>
            <person name="Yemataw Z."/>
            <person name="Muzemil S."/>
            <person name="Ambachew D."/>
            <person name="Tripathi L."/>
            <person name="Tesfaye K."/>
            <person name="Chala A."/>
            <person name="Farbos A."/>
            <person name="O'Neill P."/>
            <person name="Moore K."/>
            <person name="Grant M."/>
            <person name="Studholme D.J."/>
        </authorList>
    </citation>
    <scope>NUCLEOTIDE SEQUENCE [LARGE SCALE GENOMIC DNA]</scope>
    <source>
        <tissue evidence="8">Leaf</tissue>
    </source>
</reference>
<evidence type="ECO:0000313" key="9">
    <source>
        <dbReference type="Proteomes" id="UP000287651"/>
    </source>
</evidence>
<dbReference type="InterPro" id="IPR036638">
    <property type="entry name" value="HLH_DNA-bd_sf"/>
</dbReference>
<protein>
    <recommendedName>
        <fullName evidence="6">BHLH domain-containing protein</fullName>
    </recommendedName>
</protein>
<dbReference type="FunFam" id="4.10.280.10:FF:000089">
    <property type="entry name" value="Transcription factor LAX PANICLE"/>
    <property type="match status" value="1"/>
</dbReference>
<evidence type="ECO:0000256" key="2">
    <source>
        <dbReference type="ARBA" id="ARBA00005510"/>
    </source>
</evidence>
<dbReference type="SMART" id="SM00353">
    <property type="entry name" value="HLH"/>
    <property type="match status" value="1"/>
</dbReference>
<dbReference type="PROSITE" id="PS50888">
    <property type="entry name" value="BHLH"/>
    <property type="match status" value="1"/>
</dbReference>
<organism evidence="7 9">
    <name type="scientific">Ensete ventricosum</name>
    <name type="common">Abyssinian banana</name>
    <name type="synonym">Musa ensete</name>
    <dbReference type="NCBI Taxonomy" id="4639"/>
    <lineage>
        <taxon>Eukaryota</taxon>
        <taxon>Viridiplantae</taxon>
        <taxon>Streptophyta</taxon>
        <taxon>Embryophyta</taxon>
        <taxon>Tracheophyta</taxon>
        <taxon>Spermatophyta</taxon>
        <taxon>Magnoliopsida</taxon>
        <taxon>Liliopsida</taxon>
        <taxon>Zingiberales</taxon>
        <taxon>Musaceae</taxon>
        <taxon>Ensete</taxon>
    </lineage>
</organism>
<dbReference type="EMBL" id="KV876846">
    <property type="protein sequence ID" value="RZR75486.1"/>
    <property type="molecule type" value="Genomic_DNA"/>
</dbReference>
<evidence type="ECO:0000256" key="3">
    <source>
        <dbReference type="ARBA" id="ARBA00023015"/>
    </source>
</evidence>
<dbReference type="Proteomes" id="UP000287651">
    <property type="component" value="Unassembled WGS sequence"/>
</dbReference>
<dbReference type="Pfam" id="PF00010">
    <property type="entry name" value="HLH"/>
    <property type="match status" value="1"/>
</dbReference>
<keyword evidence="3" id="KW-0805">Transcription regulation</keyword>
<gene>
    <name evidence="7" type="ORF">B296_00008403</name>
    <name evidence="8" type="ORF">BHM03_00059094</name>
</gene>
<reference evidence="7 9" key="1">
    <citation type="journal article" date="2014" name="Agronomy (Basel)">
        <title>A Draft Genome Sequence for Ensete ventricosum, the Drought-Tolerant Tree Against Hunger.</title>
        <authorList>
            <person name="Harrison J."/>
            <person name="Moore K.A."/>
            <person name="Paszkiewicz K."/>
            <person name="Jones T."/>
            <person name="Grant M."/>
            <person name="Ambacheew D."/>
            <person name="Muzemil S."/>
            <person name="Studholme D.J."/>
        </authorList>
    </citation>
    <scope>NUCLEOTIDE SEQUENCE [LARGE SCALE GENOMIC DNA]</scope>
</reference>
<dbReference type="GO" id="GO:0046983">
    <property type="term" value="F:protein dimerization activity"/>
    <property type="evidence" value="ECO:0007669"/>
    <property type="project" value="InterPro"/>
</dbReference>
<dbReference type="GO" id="GO:0003700">
    <property type="term" value="F:DNA-binding transcription factor activity"/>
    <property type="evidence" value="ECO:0007669"/>
    <property type="project" value="InterPro"/>
</dbReference>
<evidence type="ECO:0000259" key="6">
    <source>
        <dbReference type="PROSITE" id="PS50888"/>
    </source>
</evidence>
<keyword evidence="4" id="KW-0804">Transcription</keyword>
<evidence type="ECO:0000313" key="8">
    <source>
        <dbReference type="EMBL" id="RZR75486.1"/>
    </source>
</evidence>
<dbReference type="GO" id="GO:0005634">
    <property type="term" value="C:nucleus"/>
    <property type="evidence" value="ECO:0007669"/>
    <property type="project" value="UniProtKB-SubCell"/>
</dbReference>
<dbReference type="InterPro" id="IPR011598">
    <property type="entry name" value="bHLH_dom"/>
</dbReference>
<proteinExistence type="inferred from homology"/>
<dbReference type="EMBL" id="AMZH03004248">
    <property type="protein sequence ID" value="RRT69741.1"/>
    <property type="molecule type" value="Genomic_DNA"/>
</dbReference>
<dbReference type="Gene3D" id="4.10.280.10">
    <property type="entry name" value="Helix-loop-helix DNA-binding domain"/>
    <property type="match status" value="1"/>
</dbReference>
<accession>A0A427A0P2</accession>
<keyword evidence="5" id="KW-0539">Nucleus</keyword>
<dbReference type="InterPro" id="IPR045843">
    <property type="entry name" value="IND-like"/>
</dbReference>
<dbReference type="SUPFAM" id="SSF47459">
    <property type="entry name" value="HLH, helix-loop-helix DNA-binding domain"/>
    <property type="match status" value="1"/>
</dbReference>